<keyword evidence="1" id="KW-0812">Transmembrane</keyword>
<dbReference type="Proteomes" id="UP000260773">
    <property type="component" value="Unassembled WGS sequence"/>
</dbReference>
<dbReference type="EMBL" id="QVFD01000003">
    <property type="protein sequence ID" value="RGC49408.1"/>
    <property type="molecule type" value="Genomic_DNA"/>
</dbReference>
<dbReference type="AlphaFoldDB" id="A0A3E2TC25"/>
<dbReference type="Proteomes" id="UP000261231">
    <property type="component" value="Unassembled WGS sequence"/>
</dbReference>
<feature type="transmembrane region" description="Helical" evidence="1">
    <location>
        <begin position="31"/>
        <end position="56"/>
    </location>
</feature>
<evidence type="ECO:0000313" key="2">
    <source>
        <dbReference type="EMBL" id="RGB72425.1"/>
    </source>
</evidence>
<accession>A0A3E2TC25</accession>
<evidence type="ECO:0000256" key="1">
    <source>
        <dbReference type="SAM" id="Phobius"/>
    </source>
</evidence>
<dbReference type="EMBL" id="QVEP01000076">
    <property type="protein sequence ID" value="RGB72425.1"/>
    <property type="molecule type" value="Genomic_DNA"/>
</dbReference>
<protein>
    <submittedName>
        <fullName evidence="2">Uncharacterized protein</fullName>
    </submittedName>
</protein>
<keyword evidence="5" id="KW-1185">Reference proteome</keyword>
<dbReference type="RefSeq" id="WP_015513162.1">
    <property type="nucleotide sequence ID" value="NZ_JAQCWV010000011.1"/>
</dbReference>
<organism evidence="2 4">
    <name type="scientific">Coprococcus catus</name>
    <dbReference type="NCBI Taxonomy" id="116085"/>
    <lineage>
        <taxon>Bacteria</taxon>
        <taxon>Bacillati</taxon>
        <taxon>Bacillota</taxon>
        <taxon>Clostridia</taxon>
        <taxon>Lachnospirales</taxon>
        <taxon>Lachnospiraceae</taxon>
        <taxon>Coprococcus</taxon>
    </lineage>
</organism>
<keyword evidence="1" id="KW-0472">Membrane</keyword>
<evidence type="ECO:0000313" key="4">
    <source>
        <dbReference type="Proteomes" id="UP000260773"/>
    </source>
</evidence>
<keyword evidence="1" id="KW-1133">Transmembrane helix</keyword>
<evidence type="ECO:0000313" key="3">
    <source>
        <dbReference type="EMBL" id="RGC49408.1"/>
    </source>
</evidence>
<comment type="caution">
    <text evidence="2">The sequence shown here is derived from an EMBL/GenBank/DDBJ whole genome shotgun (WGS) entry which is preliminary data.</text>
</comment>
<name>A0A3E2TC25_9FIRM</name>
<feature type="transmembrane region" description="Helical" evidence="1">
    <location>
        <begin position="6"/>
        <end position="24"/>
    </location>
</feature>
<gene>
    <name evidence="2" type="ORF">DW070_16500</name>
    <name evidence="3" type="ORF">DW747_05570</name>
</gene>
<sequence length="65" mass="6983">MTFGMAAVLLILIIAGIILAVRGLQQRKILCIIIIVLLSVFGLALAVYMGLTMLFVDAVRSQPPV</sequence>
<proteinExistence type="predicted"/>
<evidence type="ECO:0000313" key="5">
    <source>
        <dbReference type="Proteomes" id="UP000261231"/>
    </source>
</evidence>
<reference evidence="4 5" key="1">
    <citation type="submission" date="2018-08" db="EMBL/GenBank/DDBJ databases">
        <title>A genome reference for cultivated species of the human gut microbiota.</title>
        <authorList>
            <person name="Zou Y."/>
            <person name="Xue W."/>
            <person name="Luo G."/>
        </authorList>
    </citation>
    <scope>NUCLEOTIDE SEQUENCE [LARGE SCALE GENOMIC DNA]</scope>
    <source>
        <strain evidence="2 4">AF45-17</strain>
        <strain evidence="3 5">AM28-39</strain>
    </source>
</reference>